<protein>
    <submittedName>
        <fullName evidence="3">Uncharacterized protein</fullName>
    </submittedName>
</protein>
<feature type="compositionally biased region" description="Basic and acidic residues" evidence="2">
    <location>
        <begin position="36"/>
        <end position="49"/>
    </location>
</feature>
<proteinExistence type="predicted"/>
<feature type="compositionally biased region" description="Polar residues" evidence="2">
    <location>
        <begin position="51"/>
        <end position="70"/>
    </location>
</feature>
<comment type="caution">
    <text evidence="3">The sequence shown here is derived from an EMBL/GenBank/DDBJ whole genome shotgun (WGS) entry which is preliminary data.</text>
</comment>
<gene>
    <name evidence="3" type="ORF">PC129_g4276</name>
</gene>
<feature type="region of interest" description="Disordered" evidence="2">
    <location>
        <begin position="143"/>
        <end position="162"/>
    </location>
</feature>
<sequence length="358" mass="39535">MASNGKQVRPTAELEPIDVEVAAKANGVADVDEEIESRRNISGPEHEIEMTTANSSGDYEGASQKTNQCKNVDDPGKTDVTQESGELRSVDSAENDEAQFTSGEVSTAQNTPGVHGEDTRNTDGNHNTQTESYKDQATGTLADAAAAASDKEKDTSSEKNVELPVPGLCDAGMRTPQQVKHFKSCLRKAIQFVDVFHCKPPPGKRCVRGCEKKLLLKCSDNVPCRDQLCSNWHDTQAHRERCKNSLCEFKTRIQLRETMNKSANLDAELQLLKSQWEERSEELDVATTTSSQEQYTLDQVTALNDDIGQLERDIDDVNEKIDSLKDEKQVLLAMLSAIGINPQNDVADGFPDFETHYK</sequence>
<keyword evidence="1" id="KW-0175">Coiled coil</keyword>
<evidence type="ECO:0000313" key="3">
    <source>
        <dbReference type="EMBL" id="KAG3225092.1"/>
    </source>
</evidence>
<reference evidence="3" key="1">
    <citation type="submission" date="2018-05" db="EMBL/GenBank/DDBJ databases">
        <title>Effector identification in a new, highly contiguous assembly of the strawberry crown rot pathogen Phytophthora cactorum.</title>
        <authorList>
            <person name="Armitage A.D."/>
            <person name="Nellist C.F."/>
            <person name="Bates H."/>
            <person name="Vickerstaff R.J."/>
            <person name="Harrison R.J."/>
        </authorList>
    </citation>
    <scope>NUCLEOTIDE SEQUENCE</scope>
    <source>
        <strain evidence="3">P421</strain>
    </source>
</reference>
<feature type="coiled-coil region" evidence="1">
    <location>
        <begin position="300"/>
        <end position="334"/>
    </location>
</feature>
<evidence type="ECO:0000256" key="1">
    <source>
        <dbReference type="SAM" id="Coils"/>
    </source>
</evidence>
<dbReference type="Proteomes" id="UP000760860">
    <property type="component" value="Unassembled WGS sequence"/>
</dbReference>
<evidence type="ECO:0000256" key="2">
    <source>
        <dbReference type="SAM" id="MobiDB-lite"/>
    </source>
</evidence>
<evidence type="ECO:0000313" key="4">
    <source>
        <dbReference type="Proteomes" id="UP000760860"/>
    </source>
</evidence>
<feature type="region of interest" description="Disordered" evidence="2">
    <location>
        <begin position="25"/>
        <end position="137"/>
    </location>
</feature>
<name>A0A8T1IQ73_9STRA</name>
<accession>A0A8T1IQ73</accession>
<feature type="compositionally biased region" description="Basic and acidic residues" evidence="2">
    <location>
        <begin position="149"/>
        <end position="161"/>
    </location>
</feature>
<feature type="compositionally biased region" description="Polar residues" evidence="2">
    <location>
        <begin position="98"/>
        <end position="112"/>
    </location>
</feature>
<dbReference type="VEuPathDB" id="FungiDB:PC110_g7577"/>
<organism evidence="3 4">
    <name type="scientific">Phytophthora cactorum</name>
    <dbReference type="NCBI Taxonomy" id="29920"/>
    <lineage>
        <taxon>Eukaryota</taxon>
        <taxon>Sar</taxon>
        <taxon>Stramenopiles</taxon>
        <taxon>Oomycota</taxon>
        <taxon>Peronosporomycetes</taxon>
        <taxon>Peronosporales</taxon>
        <taxon>Peronosporaceae</taxon>
        <taxon>Phytophthora</taxon>
    </lineage>
</organism>
<dbReference type="AlphaFoldDB" id="A0A8T1IQ73"/>
<dbReference type="EMBL" id="RCMV01000094">
    <property type="protein sequence ID" value="KAG3225092.1"/>
    <property type="molecule type" value="Genomic_DNA"/>
</dbReference>